<reference evidence="7 8" key="1">
    <citation type="journal article" date="2019" name="Nat. Ecol. Evol.">
        <title>Megaphylogeny resolves global patterns of mushroom evolution.</title>
        <authorList>
            <person name="Varga T."/>
            <person name="Krizsan K."/>
            <person name="Foldi C."/>
            <person name="Dima B."/>
            <person name="Sanchez-Garcia M."/>
            <person name="Sanchez-Ramirez S."/>
            <person name="Szollosi G.J."/>
            <person name="Szarkandi J.G."/>
            <person name="Papp V."/>
            <person name="Albert L."/>
            <person name="Andreopoulos W."/>
            <person name="Angelini C."/>
            <person name="Antonin V."/>
            <person name="Barry K.W."/>
            <person name="Bougher N.L."/>
            <person name="Buchanan P."/>
            <person name="Buyck B."/>
            <person name="Bense V."/>
            <person name="Catcheside P."/>
            <person name="Chovatia M."/>
            <person name="Cooper J."/>
            <person name="Damon W."/>
            <person name="Desjardin D."/>
            <person name="Finy P."/>
            <person name="Geml J."/>
            <person name="Haridas S."/>
            <person name="Hughes K."/>
            <person name="Justo A."/>
            <person name="Karasinski D."/>
            <person name="Kautmanova I."/>
            <person name="Kiss B."/>
            <person name="Kocsube S."/>
            <person name="Kotiranta H."/>
            <person name="LaButti K.M."/>
            <person name="Lechner B.E."/>
            <person name="Liimatainen K."/>
            <person name="Lipzen A."/>
            <person name="Lukacs Z."/>
            <person name="Mihaltcheva S."/>
            <person name="Morgado L.N."/>
            <person name="Niskanen T."/>
            <person name="Noordeloos M.E."/>
            <person name="Ohm R.A."/>
            <person name="Ortiz-Santana B."/>
            <person name="Ovrebo C."/>
            <person name="Racz N."/>
            <person name="Riley R."/>
            <person name="Savchenko A."/>
            <person name="Shiryaev A."/>
            <person name="Soop K."/>
            <person name="Spirin V."/>
            <person name="Szebenyi C."/>
            <person name="Tomsovsky M."/>
            <person name="Tulloss R.E."/>
            <person name="Uehling J."/>
            <person name="Grigoriev I.V."/>
            <person name="Vagvolgyi C."/>
            <person name="Papp T."/>
            <person name="Martin F.M."/>
            <person name="Miettinen O."/>
            <person name="Hibbett D.S."/>
            <person name="Nagy L.G."/>
        </authorList>
    </citation>
    <scope>NUCLEOTIDE SEQUENCE [LARGE SCALE GENOMIC DNA]</scope>
    <source>
        <strain evidence="7 8">CBS 309.79</strain>
    </source>
</reference>
<evidence type="ECO:0000313" key="7">
    <source>
        <dbReference type="EMBL" id="TFL02616.1"/>
    </source>
</evidence>
<feature type="compositionally biased region" description="Pro residues" evidence="4">
    <location>
        <begin position="34"/>
        <end position="44"/>
    </location>
</feature>
<feature type="compositionally biased region" description="Low complexity" evidence="4">
    <location>
        <begin position="164"/>
        <end position="178"/>
    </location>
</feature>
<gene>
    <name evidence="7" type="ORF">BDV98DRAFT_592281</name>
</gene>
<feature type="compositionally biased region" description="Basic and acidic residues" evidence="4">
    <location>
        <begin position="320"/>
        <end position="334"/>
    </location>
</feature>
<keyword evidence="2" id="KW-0547">Nucleotide-binding</keyword>
<feature type="compositionally biased region" description="Pro residues" evidence="4">
    <location>
        <begin position="99"/>
        <end position="124"/>
    </location>
</feature>
<dbReference type="STRING" id="1884261.A0A5C3QKZ7"/>
<feature type="transmembrane region" description="Helical" evidence="5">
    <location>
        <begin position="228"/>
        <end position="251"/>
    </location>
</feature>
<feature type="domain" description="Epidermal growth factor receptor-like transmembrane-juxtamembrane segment" evidence="6">
    <location>
        <begin position="229"/>
        <end position="261"/>
    </location>
</feature>
<keyword evidence="3" id="KW-0067">ATP-binding</keyword>
<keyword evidence="8" id="KW-1185">Reference proteome</keyword>
<evidence type="ECO:0000256" key="3">
    <source>
        <dbReference type="ARBA" id="ARBA00022840"/>
    </source>
</evidence>
<dbReference type="PRINTS" id="PR01217">
    <property type="entry name" value="PRICHEXTENSN"/>
</dbReference>
<sequence>MPRLISATVLRRQEEEEDAPGPSAADEGESNPPNEVPHPRPSAPPDDDDTAPPPPDAPDPRPSSPPDDPLPPPKPDPEPQDPPPNPEPQDPEPQDPEPQDPPPNPDPRPSNPPSPDPDPEPQPSGRPGEESTTTPPPPSPSSTPSDASTTTDRPGPSSDDESSSESSSTSRRSEGVTSIAVDVITITSDGEIFTSTRTSTHFLPPSETGISLPVEPTDSPSSKTNTGAIAGGVVGGIGALAILAALAVVLWKRRSRKQQEKEFDGNFDPVYVSRGSTSISHGHGGVEAGGGSGSGVEEKASWRKSLGLRSGAIRASQEPDAPRVEDATLPRIDLDDPPVPVNPFMSERGDSGSSGGILVHSTGSSASHLPPIAAASSVSFGVNGAPMGMRGHADSSGSPIHHHSRAMSLHSAASSPLVEAGTGMHHSRALSLHSAASSPGTPPLPPPTAR</sequence>
<feature type="region of interest" description="Disordered" evidence="4">
    <location>
        <begin position="278"/>
        <end position="370"/>
    </location>
</feature>
<evidence type="ECO:0000313" key="8">
    <source>
        <dbReference type="Proteomes" id="UP000305067"/>
    </source>
</evidence>
<evidence type="ECO:0000256" key="5">
    <source>
        <dbReference type="SAM" id="Phobius"/>
    </source>
</evidence>
<dbReference type="Pfam" id="PF21314">
    <property type="entry name" value="TM_ErbB1"/>
    <property type="match status" value="1"/>
</dbReference>
<evidence type="ECO:0000256" key="4">
    <source>
        <dbReference type="SAM" id="MobiDB-lite"/>
    </source>
</evidence>
<feature type="compositionally biased region" description="Low complexity" evidence="4">
    <location>
        <begin position="429"/>
        <end position="439"/>
    </location>
</feature>
<dbReference type="AlphaFoldDB" id="A0A5C3QKZ7"/>
<feature type="compositionally biased region" description="Low complexity" evidence="4">
    <location>
        <begin position="142"/>
        <end position="157"/>
    </location>
</feature>
<keyword evidence="1" id="KW-0597">Phosphoprotein</keyword>
<dbReference type="GO" id="GO:0005524">
    <property type="term" value="F:ATP binding"/>
    <property type="evidence" value="ECO:0007669"/>
    <property type="project" value="UniProtKB-KW"/>
</dbReference>
<evidence type="ECO:0000256" key="2">
    <source>
        <dbReference type="ARBA" id="ARBA00022741"/>
    </source>
</evidence>
<feature type="compositionally biased region" description="Pro residues" evidence="4">
    <location>
        <begin position="440"/>
        <end position="450"/>
    </location>
</feature>
<feature type="region of interest" description="Disordered" evidence="4">
    <location>
        <begin position="1"/>
        <end position="181"/>
    </location>
</feature>
<evidence type="ECO:0000256" key="1">
    <source>
        <dbReference type="ARBA" id="ARBA00022553"/>
    </source>
</evidence>
<name>A0A5C3QKZ7_9AGAR</name>
<feature type="region of interest" description="Disordered" evidence="4">
    <location>
        <begin position="389"/>
        <end position="450"/>
    </location>
</feature>
<dbReference type="EMBL" id="ML178822">
    <property type="protein sequence ID" value="TFL02616.1"/>
    <property type="molecule type" value="Genomic_DNA"/>
</dbReference>
<proteinExistence type="predicted"/>
<feature type="compositionally biased region" description="Gly residues" evidence="4">
    <location>
        <begin position="282"/>
        <end position="294"/>
    </location>
</feature>
<feature type="compositionally biased region" description="Pro residues" evidence="4">
    <location>
        <begin position="51"/>
        <end position="88"/>
    </location>
</feature>
<dbReference type="InterPro" id="IPR049328">
    <property type="entry name" value="TM_ErbB1"/>
</dbReference>
<keyword evidence="5" id="KW-1133">Transmembrane helix</keyword>
<protein>
    <recommendedName>
        <fullName evidence="6">Epidermal growth factor receptor-like transmembrane-juxtamembrane segment domain-containing protein</fullName>
    </recommendedName>
</protein>
<dbReference type="Proteomes" id="UP000305067">
    <property type="component" value="Unassembled WGS sequence"/>
</dbReference>
<keyword evidence="5" id="KW-0812">Transmembrane</keyword>
<evidence type="ECO:0000259" key="6">
    <source>
        <dbReference type="Pfam" id="PF21314"/>
    </source>
</evidence>
<organism evidence="7 8">
    <name type="scientific">Pterulicium gracile</name>
    <dbReference type="NCBI Taxonomy" id="1884261"/>
    <lineage>
        <taxon>Eukaryota</taxon>
        <taxon>Fungi</taxon>
        <taxon>Dikarya</taxon>
        <taxon>Basidiomycota</taxon>
        <taxon>Agaricomycotina</taxon>
        <taxon>Agaricomycetes</taxon>
        <taxon>Agaricomycetidae</taxon>
        <taxon>Agaricales</taxon>
        <taxon>Pleurotineae</taxon>
        <taxon>Pterulaceae</taxon>
        <taxon>Pterulicium</taxon>
    </lineage>
</organism>
<accession>A0A5C3QKZ7</accession>
<feature type="compositionally biased region" description="Acidic residues" evidence="4">
    <location>
        <begin position="89"/>
        <end position="98"/>
    </location>
</feature>
<feature type="region of interest" description="Disordered" evidence="4">
    <location>
        <begin position="197"/>
        <end position="223"/>
    </location>
</feature>
<keyword evidence="5" id="KW-0472">Membrane</keyword>